<gene>
    <name evidence="2" type="ORF">MM415B02732_0010</name>
</gene>
<accession>A0A6M3L203</accession>
<dbReference type="Pfam" id="PF08241">
    <property type="entry name" value="Methyltransf_11"/>
    <property type="match status" value="1"/>
</dbReference>
<evidence type="ECO:0000313" key="2">
    <source>
        <dbReference type="EMBL" id="QJA88593.1"/>
    </source>
</evidence>
<dbReference type="GO" id="GO:0008757">
    <property type="term" value="F:S-adenosylmethionine-dependent methyltransferase activity"/>
    <property type="evidence" value="ECO:0007669"/>
    <property type="project" value="InterPro"/>
</dbReference>
<dbReference type="InterPro" id="IPR013216">
    <property type="entry name" value="Methyltransf_11"/>
</dbReference>
<dbReference type="GO" id="GO:0032259">
    <property type="term" value="P:methylation"/>
    <property type="evidence" value="ECO:0007669"/>
    <property type="project" value="UniProtKB-KW"/>
</dbReference>
<protein>
    <submittedName>
        <fullName evidence="2">Putative methyltransferase</fullName>
    </submittedName>
</protein>
<evidence type="ECO:0000259" key="1">
    <source>
        <dbReference type="Pfam" id="PF08241"/>
    </source>
</evidence>
<name>A0A6M3L203_9ZZZZ</name>
<dbReference type="Gene3D" id="3.40.50.150">
    <property type="entry name" value="Vaccinia Virus protein VP39"/>
    <property type="match status" value="1"/>
</dbReference>
<organism evidence="2">
    <name type="scientific">viral metagenome</name>
    <dbReference type="NCBI Taxonomy" id="1070528"/>
    <lineage>
        <taxon>unclassified sequences</taxon>
        <taxon>metagenomes</taxon>
        <taxon>organismal metagenomes</taxon>
    </lineage>
</organism>
<feature type="domain" description="Methyltransferase type 11" evidence="1">
    <location>
        <begin position="17"/>
        <end position="79"/>
    </location>
</feature>
<sequence>MFAQGRVVNIGCGEVPVDFGPETVQVDLDVWKHPNFVKADAHNLPFKDDEFDTAVLGDIVEHSPDPVQMFREAGRVAKKVVATIYEEWRLAEYGDTMKDYVDHMQKGITEMGFASHYDYLKSLPDHKDLIVSVTPDDPERPHHPHIQMFKDGDIMRIVEEAGLDIIVHTKFQEGVHEGRPTFNWLVVAKKKEAQ</sequence>
<dbReference type="AlphaFoldDB" id="A0A6M3L203"/>
<reference evidence="2" key="1">
    <citation type="submission" date="2020-03" db="EMBL/GenBank/DDBJ databases">
        <title>The deep terrestrial virosphere.</title>
        <authorList>
            <person name="Holmfeldt K."/>
            <person name="Nilsson E."/>
            <person name="Simone D."/>
            <person name="Lopez-Fernandez M."/>
            <person name="Wu X."/>
            <person name="de Brujin I."/>
            <person name="Lundin D."/>
            <person name="Andersson A."/>
            <person name="Bertilsson S."/>
            <person name="Dopson M."/>
        </authorList>
    </citation>
    <scope>NUCLEOTIDE SEQUENCE</scope>
    <source>
        <strain evidence="2">MM415B02732</strain>
    </source>
</reference>
<keyword evidence="2" id="KW-0808">Transferase</keyword>
<keyword evidence="2" id="KW-0489">Methyltransferase</keyword>
<proteinExistence type="predicted"/>
<dbReference type="EMBL" id="MT142790">
    <property type="protein sequence ID" value="QJA88593.1"/>
    <property type="molecule type" value="Genomic_DNA"/>
</dbReference>
<dbReference type="InterPro" id="IPR029063">
    <property type="entry name" value="SAM-dependent_MTases_sf"/>
</dbReference>
<dbReference type="SUPFAM" id="SSF53335">
    <property type="entry name" value="S-adenosyl-L-methionine-dependent methyltransferases"/>
    <property type="match status" value="1"/>
</dbReference>